<dbReference type="Gene3D" id="1.10.1280.10">
    <property type="entry name" value="Di-copper center containing domain from catechol oxidase"/>
    <property type="match status" value="1"/>
</dbReference>
<feature type="region of interest" description="Disordered" evidence="6">
    <location>
        <begin position="436"/>
        <end position="458"/>
    </location>
</feature>
<dbReference type="SUPFAM" id="SSF48056">
    <property type="entry name" value="Di-copper centre-containing domain"/>
    <property type="match status" value="1"/>
</dbReference>
<evidence type="ECO:0000256" key="1">
    <source>
        <dbReference type="ARBA" id="ARBA00004573"/>
    </source>
</evidence>
<name>A0AAW1G8T0_ZOAVI</name>
<keyword evidence="4" id="KW-0186">Copper</keyword>
<evidence type="ECO:0000313" key="10">
    <source>
        <dbReference type="Proteomes" id="UP001488805"/>
    </source>
</evidence>
<dbReference type="EMBL" id="JBCEZU010000001">
    <property type="protein sequence ID" value="KAK9542925.1"/>
    <property type="molecule type" value="Genomic_DNA"/>
</dbReference>
<dbReference type="GO" id="GO:0046872">
    <property type="term" value="F:metal ion binding"/>
    <property type="evidence" value="ECO:0007669"/>
    <property type="project" value="UniProtKB-KW"/>
</dbReference>
<dbReference type="InterPro" id="IPR008922">
    <property type="entry name" value="Di-copper_centre_dom_sf"/>
</dbReference>
<comment type="subcellular location">
    <subcellularLocation>
        <location evidence="1">Melanosome membrane</location>
        <topology evidence="1">Single-pass type I membrane protein</topology>
    </subcellularLocation>
</comment>
<proteinExistence type="inferred from homology"/>
<dbReference type="PRINTS" id="PR00092">
    <property type="entry name" value="TYROSINASE"/>
</dbReference>
<dbReference type="InterPro" id="IPR002227">
    <property type="entry name" value="Tyrosinase_Cu-bd"/>
</dbReference>
<gene>
    <name evidence="9" type="ORF">VZT92_000747</name>
</gene>
<dbReference type="GO" id="GO:0033162">
    <property type="term" value="C:melanosome membrane"/>
    <property type="evidence" value="ECO:0007669"/>
    <property type="project" value="UniProtKB-SubCell"/>
</dbReference>
<evidence type="ECO:0000256" key="7">
    <source>
        <dbReference type="SAM" id="SignalP"/>
    </source>
</evidence>
<dbReference type="InterPro" id="IPR050316">
    <property type="entry name" value="Tyrosinase/Hemocyanin"/>
</dbReference>
<dbReference type="AlphaFoldDB" id="A0AAW1G8T0"/>
<dbReference type="PANTHER" id="PTHR11474:SF126">
    <property type="entry name" value="TYROSINASE-LIKE PROTEIN TYR-1-RELATED"/>
    <property type="match status" value="1"/>
</dbReference>
<keyword evidence="3" id="KW-0479">Metal-binding</keyword>
<comment type="caution">
    <text evidence="9">The sequence shown here is derived from an EMBL/GenBank/DDBJ whole genome shotgun (WGS) entry which is preliminary data.</text>
</comment>
<sequence length="458" mass="52808">MLLSLHWFWLVLVLYLTNPGEVEAQFPRPCTTPEARNNRTCCPLFNGSICGTSSGRGVCVKLPQMHPSRPVDHWVGWHRYFFNSACMCLGNYDGFDCGQCLPGFRGPQCEDPHVVERKEITDMTDSERETFLSSLHQAKQSHSSRYMILSSNDTTVEGNYEFHNSTVYDVYVWMHDYAAKTIPVQDIHSAHQGPAFVFWHRLFLLFIEREIRELTGNQDFYIPYWDWTRTDHCNICTNEYLGAVDRYGRIESASLFSNWMITCLFHRDASIICDPSNENDPKYLIRNPGRDTSYKTLPTTKDVEDTLAIPDYDTPPYDKTSNNSFRNTLEGYKSPDDPRHSKTSMHKLAHHYLLGTMTRKFTAANDPLSLVLHSFLDKIFEDWFKEHPNATYPDSDEVTPAQRAKAFMAPFFPLRTNDYFWGKPIQDLGYSYREHSLPHSGAGSRPARQGEETAQSPL</sequence>
<keyword evidence="5" id="KW-0470">Melanin biosynthesis</keyword>
<evidence type="ECO:0000256" key="2">
    <source>
        <dbReference type="ARBA" id="ARBA00009928"/>
    </source>
</evidence>
<comment type="similarity">
    <text evidence="2">Belongs to the tyrosinase family.</text>
</comment>
<reference evidence="9 10" key="1">
    <citation type="journal article" date="2024" name="Genome Biol. Evol.">
        <title>Chromosome-level genome assembly of the viviparous eelpout Zoarces viviparus.</title>
        <authorList>
            <person name="Fuhrmann N."/>
            <person name="Brasseur M.V."/>
            <person name="Bakowski C.E."/>
            <person name="Podsiadlowski L."/>
            <person name="Prost S."/>
            <person name="Krehenwinkel H."/>
            <person name="Mayer C."/>
        </authorList>
    </citation>
    <scope>NUCLEOTIDE SEQUENCE [LARGE SCALE GENOMIC DNA]</scope>
    <source>
        <strain evidence="9">NO-MEL_2022_Ind0_liver</strain>
    </source>
</reference>
<evidence type="ECO:0000256" key="3">
    <source>
        <dbReference type="ARBA" id="ARBA00022723"/>
    </source>
</evidence>
<evidence type="ECO:0000313" key="9">
    <source>
        <dbReference type="EMBL" id="KAK9542925.1"/>
    </source>
</evidence>
<evidence type="ECO:0000256" key="6">
    <source>
        <dbReference type="SAM" id="MobiDB-lite"/>
    </source>
</evidence>
<evidence type="ECO:0000259" key="8">
    <source>
        <dbReference type="PROSITE" id="PS00497"/>
    </source>
</evidence>
<evidence type="ECO:0000256" key="5">
    <source>
        <dbReference type="ARBA" id="ARBA00023101"/>
    </source>
</evidence>
<feature type="chain" id="PRO_5043957132" description="Tyrosinase copper-binding domain-containing protein" evidence="7">
    <location>
        <begin position="25"/>
        <end position="458"/>
    </location>
</feature>
<accession>A0AAW1G8T0</accession>
<dbReference type="Pfam" id="PF00264">
    <property type="entry name" value="Tyrosinase"/>
    <property type="match status" value="1"/>
</dbReference>
<organism evidence="9 10">
    <name type="scientific">Zoarces viviparus</name>
    <name type="common">Viviparous eelpout</name>
    <name type="synonym">Blennius viviparus</name>
    <dbReference type="NCBI Taxonomy" id="48416"/>
    <lineage>
        <taxon>Eukaryota</taxon>
        <taxon>Metazoa</taxon>
        <taxon>Chordata</taxon>
        <taxon>Craniata</taxon>
        <taxon>Vertebrata</taxon>
        <taxon>Euteleostomi</taxon>
        <taxon>Actinopterygii</taxon>
        <taxon>Neopterygii</taxon>
        <taxon>Teleostei</taxon>
        <taxon>Neoteleostei</taxon>
        <taxon>Acanthomorphata</taxon>
        <taxon>Eupercaria</taxon>
        <taxon>Perciformes</taxon>
        <taxon>Cottioidei</taxon>
        <taxon>Zoarcales</taxon>
        <taxon>Zoarcidae</taxon>
        <taxon>Zoarcinae</taxon>
        <taxon>Zoarces</taxon>
    </lineage>
</organism>
<feature type="domain" description="Tyrosinase copper-binding" evidence="8">
    <location>
        <begin position="191"/>
        <end position="208"/>
    </location>
</feature>
<evidence type="ECO:0000256" key="4">
    <source>
        <dbReference type="ARBA" id="ARBA00023008"/>
    </source>
</evidence>
<keyword evidence="10" id="KW-1185">Reference proteome</keyword>
<dbReference type="GO" id="GO:0016491">
    <property type="term" value="F:oxidoreductase activity"/>
    <property type="evidence" value="ECO:0007669"/>
    <property type="project" value="InterPro"/>
</dbReference>
<keyword evidence="7" id="KW-0732">Signal</keyword>
<dbReference type="Proteomes" id="UP001488805">
    <property type="component" value="Unassembled WGS sequence"/>
</dbReference>
<dbReference type="GO" id="GO:0042438">
    <property type="term" value="P:melanin biosynthetic process"/>
    <property type="evidence" value="ECO:0007669"/>
    <property type="project" value="UniProtKB-KW"/>
</dbReference>
<dbReference type="PROSITE" id="PS00497">
    <property type="entry name" value="TYROSINASE_1"/>
    <property type="match status" value="1"/>
</dbReference>
<protein>
    <recommendedName>
        <fullName evidence="8">Tyrosinase copper-binding domain-containing protein</fullName>
    </recommendedName>
</protein>
<dbReference type="PANTHER" id="PTHR11474">
    <property type="entry name" value="TYROSINASE FAMILY MEMBER"/>
    <property type="match status" value="1"/>
</dbReference>
<feature type="signal peptide" evidence="7">
    <location>
        <begin position="1"/>
        <end position="24"/>
    </location>
</feature>